<evidence type="ECO:0000313" key="2">
    <source>
        <dbReference type="EMBL" id="PRQ76914.1"/>
    </source>
</evidence>
<proteinExistence type="predicted"/>
<dbReference type="Proteomes" id="UP000239560">
    <property type="component" value="Unassembled WGS sequence"/>
</dbReference>
<dbReference type="OrthoDB" id="3358860at2759"/>
<evidence type="ECO:0000313" key="3">
    <source>
        <dbReference type="Proteomes" id="UP000199069"/>
    </source>
</evidence>
<dbReference type="EMBL" id="CWKI01000002">
    <property type="protein sequence ID" value="CTR05344.1"/>
    <property type="molecule type" value="Genomic_DNA"/>
</dbReference>
<organism evidence="1 3">
    <name type="scientific">Rhodotorula toruloides</name>
    <name type="common">Yeast</name>
    <name type="synonym">Rhodosporidium toruloides</name>
    <dbReference type="NCBI Taxonomy" id="5286"/>
    <lineage>
        <taxon>Eukaryota</taxon>
        <taxon>Fungi</taxon>
        <taxon>Dikarya</taxon>
        <taxon>Basidiomycota</taxon>
        <taxon>Pucciniomycotina</taxon>
        <taxon>Microbotryomycetes</taxon>
        <taxon>Sporidiobolales</taxon>
        <taxon>Sporidiobolaceae</taxon>
        <taxon>Rhodotorula</taxon>
    </lineage>
</organism>
<gene>
    <name evidence="1" type="primary">FGENESH: predicted gene_2.374</name>
    <name evidence="2" type="ORF">AAT19DRAFT_12332</name>
    <name evidence="1" type="ORF">BN2166_0012050</name>
</gene>
<name>A0A0K3C6Q1_RHOTO</name>
<protein>
    <submittedName>
        <fullName evidence="1">Uncharacterized protein</fullName>
    </submittedName>
</protein>
<reference evidence="2 4" key="2">
    <citation type="journal article" date="2018" name="Elife">
        <title>Functional genomics of lipid metabolism in the oleaginous yeast Rhodosporidium toruloides.</title>
        <authorList>
            <person name="Coradetti S.T."/>
            <person name="Pinel D."/>
            <person name="Geiselman G."/>
            <person name="Ito M."/>
            <person name="Mondo S."/>
            <person name="Reilly M.C."/>
            <person name="Cheng Y.F."/>
            <person name="Bauer S."/>
            <person name="Grigoriev I."/>
            <person name="Gladden J.M."/>
            <person name="Simmons B.A."/>
            <person name="Brem R."/>
            <person name="Arkin A.P."/>
            <person name="Skerker J.M."/>
        </authorList>
    </citation>
    <scope>NUCLEOTIDE SEQUENCE [LARGE SCALE GENOMIC DNA]</scope>
    <source>
        <strain evidence="2 4">NBRC 0880</strain>
    </source>
</reference>
<evidence type="ECO:0000313" key="4">
    <source>
        <dbReference type="Proteomes" id="UP000239560"/>
    </source>
</evidence>
<evidence type="ECO:0000313" key="1">
    <source>
        <dbReference type="EMBL" id="CTR05344.1"/>
    </source>
</evidence>
<reference evidence="1 3" key="1">
    <citation type="submission" date="2015-07" db="EMBL/GenBank/DDBJ databases">
        <authorList>
            <person name="Cajimat M.N.B."/>
            <person name="Milazzo M.L."/>
            <person name="Fulhorst C.F."/>
        </authorList>
    </citation>
    <scope>NUCLEOTIDE SEQUENCE [LARGE SCALE GENOMIC DNA]</scope>
    <source>
        <strain evidence="1">Single colony</strain>
    </source>
</reference>
<dbReference type="EMBL" id="LCTV02000002">
    <property type="protein sequence ID" value="PRQ76914.1"/>
    <property type="molecule type" value="Genomic_DNA"/>
</dbReference>
<dbReference type="OMA" id="QCEERTT"/>
<dbReference type="Proteomes" id="UP000199069">
    <property type="component" value="Unassembled WGS sequence"/>
</dbReference>
<accession>A0A0K3C6Q1</accession>
<sequence>MLASWIGPHITGQYDLTFVPVALPIALVRALLPAEWAQRDDAFLTVEELAGHGVDLPVLEGKQWVCIEAGKQLNSGVSLPLGRRSFLEAKLEIPFLRHPEKQDNLPFTFKQTMLFSSRLIQFSAAHLTGLRSHHVVCIATEDSFEAMDFMKVTVNGEAAVPEGQRWTEELVRKVMTGWWVGDNTGHAATKFVMSTVTPPHPRPQLTVRLNLPAFTQLPIDKVKELCAGLLNLEENGWVELDAAGFAMSEQTKMEVVSLASL</sequence>
<dbReference type="AlphaFoldDB" id="A0A0K3C6Q1"/>
<keyword evidence="3" id="KW-1185">Reference proteome</keyword>